<organism evidence="1 2">
    <name type="scientific">Paenibacillus plantiphilus</name>
    <dbReference type="NCBI Taxonomy" id="2905650"/>
    <lineage>
        <taxon>Bacteria</taxon>
        <taxon>Bacillati</taxon>
        <taxon>Bacillota</taxon>
        <taxon>Bacilli</taxon>
        <taxon>Bacillales</taxon>
        <taxon>Paenibacillaceae</taxon>
        <taxon>Paenibacillus</taxon>
    </lineage>
</organism>
<evidence type="ECO:0000313" key="1">
    <source>
        <dbReference type="EMBL" id="CAH1205796.1"/>
    </source>
</evidence>
<accession>A0ABM9C887</accession>
<dbReference type="RefSeq" id="WP_236342456.1">
    <property type="nucleotide sequence ID" value="NZ_CAKMMF010000011.1"/>
</dbReference>
<keyword evidence="2" id="KW-1185">Reference proteome</keyword>
<dbReference type="EMBL" id="CAKMMF010000011">
    <property type="protein sequence ID" value="CAH1205796.1"/>
    <property type="molecule type" value="Genomic_DNA"/>
</dbReference>
<gene>
    <name evidence="1" type="ORF">PAECIP111893_02421</name>
</gene>
<comment type="caution">
    <text evidence="1">The sequence shown here is derived from an EMBL/GenBank/DDBJ whole genome shotgun (WGS) entry which is preliminary data.</text>
</comment>
<name>A0ABM9C887_9BACL</name>
<sequence>MELTQVTDDMYRISQRLEKAANELYKLGEAKASSEQVYRVKLAQDMLKLKSEGMAVGMIADVAKGNVGEYLF</sequence>
<dbReference type="Proteomes" id="UP000838686">
    <property type="component" value="Unassembled WGS sequence"/>
</dbReference>
<proteinExistence type="predicted"/>
<reference evidence="1" key="1">
    <citation type="submission" date="2022-01" db="EMBL/GenBank/DDBJ databases">
        <authorList>
            <person name="Criscuolo A."/>
        </authorList>
    </citation>
    <scope>NUCLEOTIDE SEQUENCE</scope>
    <source>
        <strain evidence="1">CIP111893</strain>
    </source>
</reference>
<evidence type="ECO:0000313" key="2">
    <source>
        <dbReference type="Proteomes" id="UP000838686"/>
    </source>
</evidence>
<protein>
    <submittedName>
        <fullName evidence="1">Uncharacterized protein</fullName>
    </submittedName>
</protein>